<evidence type="ECO:0000313" key="1">
    <source>
        <dbReference type="Proteomes" id="UP000675920"/>
    </source>
</evidence>
<dbReference type="Proteomes" id="UP000675920">
    <property type="component" value="Unplaced"/>
</dbReference>
<organism evidence="1 2">
    <name type="scientific">Derxia gummosa DSM 723</name>
    <dbReference type="NCBI Taxonomy" id="1121388"/>
    <lineage>
        <taxon>Bacteria</taxon>
        <taxon>Pseudomonadati</taxon>
        <taxon>Pseudomonadota</taxon>
        <taxon>Betaproteobacteria</taxon>
        <taxon>Burkholderiales</taxon>
        <taxon>Alcaligenaceae</taxon>
        <taxon>Derxia</taxon>
    </lineage>
</organism>
<evidence type="ECO:0000313" key="2">
    <source>
        <dbReference type="RefSeq" id="WP_156924304.1"/>
    </source>
</evidence>
<dbReference type="RefSeq" id="WP_156924304.1">
    <property type="nucleotide sequence ID" value="NZ_AXWS01000007.1"/>
</dbReference>
<reference evidence="2" key="1">
    <citation type="submission" date="2025-08" db="UniProtKB">
        <authorList>
            <consortium name="RefSeq"/>
        </authorList>
    </citation>
    <scope>IDENTIFICATION</scope>
</reference>
<sequence length="51" mass="5800">MLSASMRRCADDFARQALVTLEGRRIELPERFAPDAGLLARHRAEVFLDAR</sequence>
<proteinExistence type="predicted"/>
<keyword evidence="1" id="KW-1185">Reference proteome</keyword>
<accession>A0A8B6XC42</accession>
<dbReference type="AlphaFoldDB" id="A0A8B6XC42"/>
<protein>
    <submittedName>
        <fullName evidence="2">Uncharacterized protein</fullName>
    </submittedName>
</protein>
<name>A0A8B6XC42_9BURK</name>
<dbReference type="OrthoDB" id="9811869at2"/>